<dbReference type="PANTHER" id="PTHR10302:SF27">
    <property type="entry name" value="SINGLE-STRANDED DNA-BINDING PROTEIN"/>
    <property type="match status" value="1"/>
</dbReference>
<dbReference type="CDD" id="cd04496">
    <property type="entry name" value="SSB_OBF"/>
    <property type="match status" value="1"/>
</dbReference>
<comment type="caution">
    <text evidence="2">Lacks conserved residue(s) required for the propagation of feature annotation.</text>
</comment>
<feature type="region of interest" description="Disordered" evidence="4">
    <location>
        <begin position="100"/>
        <end position="170"/>
    </location>
</feature>
<reference evidence="5 6" key="1">
    <citation type="journal article" date="2016" name="Nat. Commun.">
        <title>Thousands of microbial genomes shed light on interconnected biogeochemical processes in an aquifer system.</title>
        <authorList>
            <person name="Anantharaman K."/>
            <person name="Brown C.T."/>
            <person name="Hug L.A."/>
            <person name="Sharon I."/>
            <person name="Castelle C.J."/>
            <person name="Probst A.J."/>
            <person name="Thomas B.C."/>
            <person name="Singh A."/>
            <person name="Wilkins M.J."/>
            <person name="Karaoz U."/>
            <person name="Brodie E.L."/>
            <person name="Williams K.H."/>
            <person name="Hubbard S.S."/>
            <person name="Banfield J.F."/>
        </authorList>
    </citation>
    <scope>NUCLEOTIDE SEQUENCE [LARGE SCALE GENOMIC DNA]</scope>
</reference>
<dbReference type="GO" id="GO:0006260">
    <property type="term" value="P:DNA replication"/>
    <property type="evidence" value="ECO:0007669"/>
    <property type="project" value="InterPro"/>
</dbReference>
<evidence type="ECO:0000256" key="2">
    <source>
        <dbReference type="HAMAP-Rule" id="MF_00984"/>
    </source>
</evidence>
<dbReference type="NCBIfam" id="TIGR00621">
    <property type="entry name" value="ssb"/>
    <property type="match status" value="1"/>
</dbReference>
<evidence type="ECO:0000256" key="4">
    <source>
        <dbReference type="SAM" id="MobiDB-lite"/>
    </source>
</evidence>
<feature type="compositionally biased region" description="Polar residues" evidence="4">
    <location>
        <begin position="112"/>
        <end position="138"/>
    </location>
</feature>
<protein>
    <recommendedName>
        <fullName evidence="2 3">Single-stranded DNA-binding protein</fullName>
        <shortName evidence="2">SSB</shortName>
    </recommendedName>
</protein>
<organism evidence="5 6">
    <name type="scientific">Candidatus Spechtbacteria bacterium RIFCSPHIGHO2_01_FULL_43_30</name>
    <dbReference type="NCBI Taxonomy" id="1802158"/>
    <lineage>
        <taxon>Bacteria</taxon>
        <taxon>Candidatus Spechtiibacteriota</taxon>
    </lineage>
</organism>
<dbReference type="Gene3D" id="2.40.50.140">
    <property type="entry name" value="Nucleic acid-binding proteins"/>
    <property type="match status" value="1"/>
</dbReference>
<dbReference type="InterPro" id="IPR000424">
    <property type="entry name" value="Primosome_PriB/ssb"/>
</dbReference>
<dbReference type="PIRSF" id="PIRSF002070">
    <property type="entry name" value="SSB"/>
    <property type="match status" value="1"/>
</dbReference>
<dbReference type="EMBL" id="MHOD01000005">
    <property type="protein sequence ID" value="OGZ58499.1"/>
    <property type="molecule type" value="Genomic_DNA"/>
</dbReference>
<dbReference type="AlphaFoldDB" id="A0A1G2H824"/>
<evidence type="ECO:0000313" key="5">
    <source>
        <dbReference type="EMBL" id="OGZ58499.1"/>
    </source>
</evidence>
<dbReference type="GO" id="GO:0003697">
    <property type="term" value="F:single-stranded DNA binding"/>
    <property type="evidence" value="ECO:0007669"/>
    <property type="project" value="UniProtKB-UniRule"/>
</dbReference>
<dbReference type="Proteomes" id="UP000177932">
    <property type="component" value="Unassembled WGS sequence"/>
</dbReference>
<accession>A0A1G2H824</accession>
<dbReference type="SUPFAM" id="SSF50249">
    <property type="entry name" value="Nucleic acid-binding proteins"/>
    <property type="match status" value="1"/>
</dbReference>
<dbReference type="InterPro" id="IPR012340">
    <property type="entry name" value="NA-bd_OB-fold"/>
</dbReference>
<evidence type="ECO:0000256" key="3">
    <source>
        <dbReference type="PIRNR" id="PIRNR002070"/>
    </source>
</evidence>
<dbReference type="Pfam" id="PF00436">
    <property type="entry name" value="SSB"/>
    <property type="match status" value="1"/>
</dbReference>
<dbReference type="GO" id="GO:0009295">
    <property type="term" value="C:nucleoid"/>
    <property type="evidence" value="ECO:0007669"/>
    <property type="project" value="TreeGrafter"/>
</dbReference>
<feature type="compositionally biased region" description="Basic and acidic residues" evidence="4">
    <location>
        <begin position="155"/>
        <end position="170"/>
    </location>
</feature>
<evidence type="ECO:0000256" key="1">
    <source>
        <dbReference type="ARBA" id="ARBA00023125"/>
    </source>
</evidence>
<comment type="subunit">
    <text evidence="2">Homotetramer.</text>
</comment>
<sequence length="170" mass="19369">MNLNRAIIIGRVTQDPQLRTTPSGQQVCSFSVATNRIWNDNDTRERQEKTEFHNVVAWRRLAEIANQYLKRGSLVMIEGRIETRSWNDQSGNRRYRTEIITENMQLGPRPAGTQTDGGFQRPSQNSSEKSASPSQQEDIPTIESDDYLPSSGKNQTKEDEGEINVKDIPF</sequence>
<name>A0A1G2H824_9BACT</name>
<proteinExistence type="inferred from homology"/>
<dbReference type="HAMAP" id="MF_00984">
    <property type="entry name" value="SSB"/>
    <property type="match status" value="1"/>
</dbReference>
<dbReference type="PROSITE" id="PS50935">
    <property type="entry name" value="SSB"/>
    <property type="match status" value="1"/>
</dbReference>
<dbReference type="STRING" id="1802158.A2827_01590"/>
<comment type="caution">
    <text evidence="5">The sequence shown here is derived from an EMBL/GenBank/DDBJ whole genome shotgun (WGS) entry which is preliminary data.</text>
</comment>
<keyword evidence="1 2" id="KW-0238">DNA-binding</keyword>
<evidence type="ECO:0000313" key="6">
    <source>
        <dbReference type="Proteomes" id="UP000177932"/>
    </source>
</evidence>
<gene>
    <name evidence="5" type="ORF">A2827_01590</name>
</gene>
<dbReference type="InterPro" id="IPR011344">
    <property type="entry name" value="ssDNA-bd"/>
</dbReference>
<dbReference type="PANTHER" id="PTHR10302">
    <property type="entry name" value="SINGLE-STRANDED DNA-BINDING PROTEIN"/>
    <property type="match status" value="1"/>
</dbReference>